<reference evidence="2" key="1">
    <citation type="submission" date="2022-11" db="UniProtKB">
        <authorList>
            <consortium name="WormBaseParasite"/>
        </authorList>
    </citation>
    <scope>IDENTIFICATION</scope>
</reference>
<protein>
    <submittedName>
        <fullName evidence="2">Uncharacterized protein</fullName>
    </submittedName>
</protein>
<keyword evidence="1" id="KW-1185">Reference proteome</keyword>
<sequence length="114" mass="13355">MREARREVIRERDKSLDSYNYFTVGFAYESLDSYNYFTVGFAYEVHTILDIFDLSIGFFFKFWLPLDGLFPLGAPLRFPLGSQGALQCFNSKGYPIMRLYFGVNTHLSFSRFHC</sequence>
<proteinExistence type="predicted"/>
<name>A0A914NHF8_MELIC</name>
<evidence type="ECO:0000313" key="1">
    <source>
        <dbReference type="Proteomes" id="UP000887563"/>
    </source>
</evidence>
<accession>A0A914NHF8</accession>
<organism evidence="1 2">
    <name type="scientific">Meloidogyne incognita</name>
    <name type="common">Southern root-knot nematode worm</name>
    <name type="synonym">Oxyuris incognita</name>
    <dbReference type="NCBI Taxonomy" id="6306"/>
    <lineage>
        <taxon>Eukaryota</taxon>
        <taxon>Metazoa</taxon>
        <taxon>Ecdysozoa</taxon>
        <taxon>Nematoda</taxon>
        <taxon>Chromadorea</taxon>
        <taxon>Rhabditida</taxon>
        <taxon>Tylenchina</taxon>
        <taxon>Tylenchomorpha</taxon>
        <taxon>Tylenchoidea</taxon>
        <taxon>Meloidogynidae</taxon>
        <taxon>Meloidogyninae</taxon>
        <taxon>Meloidogyne</taxon>
        <taxon>Meloidogyne incognita group</taxon>
    </lineage>
</organism>
<evidence type="ECO:0000313" key="2">
    <source>
        <dbReference type="WBParaSite" id="Minc3s06511g39928"/>
    </source>
</evidence>
<dbReference type="AlphaFoldDB" id="A0A914NHF8"/>
<dbReference type="Proteomes" id="UP000887563">
    <property type="component" value="Unplaced"/>
</dbReference>
<dbReference type="WBParaSite" id="Minc3s06511g39928">
    <property type="protein sequence ID" value="Minc3s06511g39928"/>
    <property type="gene ID" value="Minc3s06511g39928"/>
</dbReference>